<evidence type="ECO:0000256" key="9">
    <source>
        <dbReference type="ARBA" id="ARBA00038276"/>
    </source>
</evidence>
<evidence type="ECO:0000313" key="12">
    <source>
        <dbReference type="Proteomes" id="UP000308760"/>
    </source>
</evidence>
<comment type="cofactor">
    <cofactor evidence="1">
        <name>Mg(2+)</name>
        <dbReference type="ChEBI" id="CHEBI:18420"/>
    </cofactor>
</comment>
<dbReference type="Gene3D" id="3.30.460.10">
    <property type="entry name" value="Beta Polymerase, domain 2"/>
    <property type="match status" value="1"/>
</dbReference>
<dbReference type="InterPro" id="IPR002934">
    <property type="entry name" value="Polymerase_NTP_transf_dom"/>
</dbReference>
<keyword evidence="12" id="KW-1185">Reference proteome</keyword>
<sequence length="106" mass="11763">MAIDQPARRRRVTVAELRTRRDELARIGERYGITNIRVFGSVARGEADSDSDLDLLVDVSPGRGYFDMAGFALDVEQLLGVYTEVSTVPGLKARIRDRVAAEAIRL</sequence>
<dbReference type="PANTHER" id="PTHR33571:SF12">
    <property type="entry name" value="BSL3053 PROTEIN"/>
    <property type="match status" value="1"/>
</dbReference>
<protein>
    <submittedName>
        <fullName evidence="11">DNA polymerase subunit beta</fullName>
    </submittedName>
</protein>
<evidence type="ECO:0000256" key="5">
    <source>
        <dbReference type="ARBA" id="ARBA00022723"/>
    </source>
</evidence>
<keyword evidence="4" id="KW-0548">Nucleotidyltransferase</keyword>
<dbReference type="GO" id="GO:0005524">
    <property type="term" value="F:ATP binding"/>
    <property type="evidence" value="ECO:0007669"/>
    <property type="project" value="UniProtKB-KW"/>
</dbReference>
<dbReference type="InterPro" id="IPR043519">
    <property type="entry name" value="NT_sf"/>
</dbReference>
<dbReference type="CDD" id="cd05403">
    <property type="entry name" value="NT_KNTase_like"/>
    <property type="match status" value="1"/>
</dbReference>
<dbReference type="SUPFAM" id="SSF81301">
    <property type="entry name" value="Nucleotidyltransferase"/>
    <property type="match status" value="1"/>
</dbReference>
<dbReference type="GO" id="GO:0016779">
    <property type="term" value="F:nucleotidyltransferase activity"/>
    <property type="evidence" value="ECO:0007669"/>
    <property type="project" value="UniProtKB-KW"/>
</dbReference>
<evidence type="ECO:0000256" key="1">
    <source>
        <dbReference type="ARBA" id="ARBA00001946"/>
    </source>
</evidence>
<reference evidence="11 12" key="2">
    <citation type="submission" date="2019-05" db="EMBL/GenBank/DDBJ databases">
        <title>Glycomyces buryatensis sp. nov.</title>
        <authorList>
            <person name="Nikitina E."/>
        </authorList>
    </citation>
    <scope>NUCLEOTIDE SEQUENCE [LARGE SCALE GENOMIC DNA]</scope>
    <source>
        <strain evidence="11 12">18</strain>
    </source>
</reference>
<evidence type="ECO:0000256" key="7">
    <source>
        <dbReference type="ARBA" id="ARBA00022840"/>
    </source>
</evidence>
<dbReference type="InterPro" id="IPR052038">
    <property type="entry name" value="Type-VII_TA_antitoxin"/>
</dbReference>
<dbReference type="PANTHER" id="PTHR33571">
    <property type="entry name" value="SSL8005 PROTEIN"/>
    <property type="match status" value="1"/>
</dbReference>
<evidence type="ECO:0000256" key="4">
    <source>
        <dbReference type="ARBA" id="ARBA00022695"/>
    </source>
</evidence>
<keyword evidence="3" id="KW-0808">Transferase</keyword>
<gene>
    <name evidence="11" type="ORF">FAB82_17085</name>
</gene>
<keyword evidence="5" id="KW-0479">Metal-binding</keyword>
<evidence type="ECO:0000256" key="2">
    <source>
        <dbReference type="ARBA" id="ARBA00022649"/>
    </source>
</evidence>
<evidence type="ECO:0000313" key="11">
    <source>
        <dbReference type="EMBL" id="THV39692.1"/>
    </source>
</evidence>
<dbReference type="EMBL" id="STGY01000064">
    <property type="protein sequence ID" value="THV39692.1"/>
    <property type="molecule type" value="Genomic_DNA"/>
</dbReference>
<evidence type="ECO:0000256" key="8">
    <source>
        <dbReference type="ARBA" id="ARBA00022842"/>
    </source>
</evidence>
<keyword evidence="6" id="KW-0547">Nucleotide-binding</keyword>
<dbReference type="Pfam" id="PF01909">
    <property type="entry name" value="NTP_transf_2"/>
    <property type="match status" value="1"/>
</dbReference>
<name>A0A4S8QA40_9ACTN</name>
<organism evidence="11 12">
    <name type="scientific">Glycomyces buryatensis</name>
    <dbReference type="NCBI Taxonomy" id="2570927"/>
    <lineage>
        <taxon>Bacteria</taxon>
        <taxon>Bacillati</taxon>
        <taxon>Actinomycetota</taxon>
        <taxon>Actinomycetes</taxon>
        <taxon>Glycomycetales</taxon>
        <taxon>Glycomycetaceae</taxon>
        <taxon>Glycomyces</taxon>
    </lineage>
</organism>
<dbReference type="RefSeq" id="WP_136535749.1">
    <property type="nucleotide sequence ID" value="NZ_STGY01000064.1"/>
</dbReference>
<dbReference type="AlphaFoldDB" id="A0A4S8QA40"/>
<comment type="similarity">
    <text evidence="9">Belongs to the MntA antitoxin family.</text>
</comment>
<comment type="caution">
    <text evidence="11">The sequence shown here is derived from an EMBL/GenBank/DDBJ whole genome shotgun (WGS) entry which is preliminary data.</text>
</comment>
<feature type="domain" description="Polymerase nucleotidyl transferase" evidence="10">
    <location>
        <begin position="27"/>
        <end position="103"/>
    </location>
</feature>
<reference evidence="12" key="1">
    <citation type="submission" date="2019-04" db="EMBL/GenBank/DDBJ databases">
        <title>Nocardioides xinjiangensis sp. nov.</title>
        <authorList>
            <person name="Liu S."/>
        </authorList>
    </citation>
    <scope>NUCLEOTIDE SEQUENCE [LARGE SCALE GENOMIC DNA]</scope>
    <source>
        <strain evidence="12">18</strain>
    </source>
</reference>
<keyword evidence="7" id="KW-0067">ATP-binding</keyword>
<keyword evidence="2" id="KW-1277">Toxin-antitoxin system</keyword>
<evidence type="ECO:0000259" key="10">
    <source>
        <dbReference type="Pfam" id="PF01909"/>
    </source>
</evidence>
<dbReference type="Proteomes" id="UP000308760">
    <property type="component" value="Unassembled WGS sequence"/>
</dbReference>
<dbReference type="GO" id="GO:0046872">
    <property type="term" value="F:metal ion binding"/>
    <property type="evidence" value="ECO:0007669"/>
    <property type="project" value="UniProtKB-KW"/>
</dbReference>
<keyword evidence="8" id="KW-0460">Magnesium</keyword>
<dbReference type="OrthoDB" id="9803128at2"/>
<evidence type="ECO:0000256" key="6">
    <source>
        <dbReference type="ARBA" id="ARBA00022741"/>
    </source>
</evidence>
<accession>A0A4S8QA40</accession>
<proteinExistence type="inferred from homology"/>
<evidence type="ECO:0000256" key="3">
    <source>
        <dbReference type="ARBA" id="ARBA00022679"/>
    </source>
</evidence>